<reference evidence="3" key="1">
    <citation type="journal article" date="2020" name="Stud. Mycol.">
        <title>101 Dothideomycetes genomes: a test case for predicting lifestyles and emergence of pathogens.</title>
        <authorList>
            <person name="Haridas S."/>
            <person name="Albert R."/>
            <person name="Binder M."/>
            <person name="Bloem J."/>
            <person name="Labutti K."/>
            <person name="Salamov A."/>
            <person name="Andreopoulos B."/>
            <person name="Baker S."/>
            <person name="Barry K."/>
            <person name="Bills G."/>
            <person name="Bluhm B."/>
            <person name="Cannon C."/>
            <person name="Castanera R."/>
            <person name="Culley D."/>
            <person name="Daum C."/>
            <person name="Ezra D."/>
            <person name="Gonzalez J."/>
            <person name="Henrissat B."/>
            <person name="Kuo A."/>
            <person name="Liang C."/>
            <person name="Lipzen A."/>
            <person name="Lutzoni F."/>
            <person name="Magnuson J."/>
            <person name="Mondo S."/>
            <person name="Nolan M."/>
            <person name="Ohm R."/>
            <person name="Pangilinan J."/>
            <person name="Park H.-J."/>
            <person name="Ramirez L."/>
            <person name="Alfaro M."/>
            <person name="Sun H."/>
            <person name="Tritt A."/>
            <person name="Yoshinaga Y."/>
            <person name="Zwiers L.-H."/>
            <person name="Turgeon B."/>
            <person name="Goodwin S."/>
            <person name="Spatafora J."/>
            <person name="Crous P."/>
            <person name="Grigoriev I."/>
        </authorList>
    </citation>
    <scope>NUCLEOTIDE SEQUENCE</scope>
    <source>
        <strain evidence="3">CBS 122367</strain>
    </source>
</reference>
<feature type="compositionally biased region" description="Low complexity" evidence="1">
    <location>
        <begin position="1116"/>
        <end position="1128"/>
    </location>
</feature>
<dbReference type="InterPro" id="IPR036291">
    <property type="entry name" value="NAD(P)-bd_dom_sf"/>
</dbReference>
<feature type="region of interest" description="Disordered" evidence="1">
    <location>
        <begin position="1024"/>
        <end position="1188"/>
    </location>
</feature>
<dbReference type="PANTHER" id="PTHR28208">
    <property type="entry name" value="PHOSPHATIDATE PHOSPHATASE APP1"/>
    <property type="match status" value="1"/>
</dbReference>
<organism evidence="3 4">
    <name type="scientific">Lentithecium fluviatile CBS 122367</name>
    <dbReference type="NCBI Taxonomy" id="1168545"/>
    <lineage>
        <taxon>Eukaryota</taxon>
        <taxon>Fungi</taxon>
        <taxon>Dikarya</taxon>
        <taxon>Ascomycota</taxon>
        <taxon>Pezizomycotina</taxon>
        <taxon>Dothideomycetes</taxon>
        <taxon>Pleosporomycetidae</taxon>
        <taxon>Pleosporales</taxon>
        <taxon>Massarineae</taxon>
        <taxon>Lentitheciaceae</taxon>
        <taxon>Lentithecium</taxon>
    </lineage>
</organism>
<dbReference type="PANTHER" id="PTHR28208:SF3">
    <property type="entry name" value="PHOSPHATIDATE PHOSPHATASE APP1"/>
    <property type="match status" value="1"/>
</dbReference>
<feature type="compositionally biased region" description="Polar residues" evidence="1">
    <location>
        <begin position="1274"/>
        <end position="1303"/>
    </location>
</feature>
<feature type="region of interest" description="Disordered" evidence="1">
    <location>
        <begin position="973"/>
        <end position="1012"/>
    </location>
</feature>
<dbReference type="InterPro" id="IPR019236">
    <property type="entry name" value="APP1_cat"/>
</dbReference>
<dbReference type="SUPFAM" id="SSF51735">
    <property type="entry name" value="NAD(P)-binding Rossmann-fold domains"/>
    <property type="match status" value="1"/>
</dbReference>
<dbReference type="InterPro" id="IPR003903">
    <property type="entry name" value="UIM_dom"/>
</dbReference>
<gene>
    <name evidence="3" type="ORF">K458DRAFT_329424</name>
</gene>
<dbReference type="GO" id="GO:0008195">
    <property type="term" value="F:phosphatidate phosphatase activity"/>
    <property type="evidence" value="ECO:0007669"/>
    <property type="project" value="InterPro"/>
</dbReference>
<proteinExistence type="predicted"/>
<dbReference type="InterPro" id="IPR036412">
    <property type="entry name" value="HAD-like_sf"/>
</dbReference>
<sequence length="1379" mass="152685">MSVLVQMFTTRWFNPPKPVNESYEGRNIIVTGATSGIGLEAVGKFAALGASKVIIAARNLEKGESTKASIAKRLGGRSDRLEVWELEMSSYESVVAFAKRAEMLDHLDVAILNAGVHRIKYGQSKHGWEEDLQVNTLSTTLLGILLLPKLKASRATSQHTPILEFVNSGLHQNAIVSDDVRRESNILKWYNKPENFSEGSQYKFTKAFLMYAVIKLAEEVSSKDVIIISVCPGLVATSLGRDHHFPGVSLVWFILGLLVAVSPEVGANALLGGTTQGEKAHGRFWKSNKIMPIPPSVAGEENKKLALQIWNEIVGALKQDVAVVMDALKASLWMPKPRLRRPHGTSSLLRYLFPHTSLRARAQLSRFRHETLPSLKHRTQSRIYKYILFHQARKLKGKVGILQRLRGHTNKLLGTSRLENEARLRRQKLIKSSESGESRKRAMSYQDYAPREAGARRKKFAGYLKAANELRQTYQQQYAPGWSRSEATYDYEDDTPGSFPDAAIVRSGDEEMILFPSYARKHIKRKPEAEPGTIQETPGGGRDVRDTAGAGDAEFWKQQWDNYEDDNAIVDVDVRGWIYSPHKGQMSRKQRLFIGLARQLVGIQAPPAGTKPASASESPRSSREPSPGHITHRELAQARQAQRDEYSAAKEAEEILRKGEREAEMAAKGAYSEKPALDDTDNTQDYRTENPEHTRVRELSNRPSLKSLKSDESITPLQKRASWNQPADMSAAELAEANARLMARLRHFLAIPMANTPISVFFYNNEISKQRTIYTNPSGHFSISAALDFIPTHVRILASDKLSATEEVMITESSGISVISDIDDTIKHSAISSGAREIFRNAFIRDLGDLTIDGVREWYNKMAELGVKFHYVSNSPWQLYPVIAKYFSLAGLPPGSFHLKQYSGMLQGIFEPVAERKKSTLDKIARDFPERRFILIGDSGEADLEVYTDFVLENPGRVVAVFIRDVTTTEGGGFFDPSVESMPGDRSSSSSQRESGGSSNKVQASSEEDDPEFRAAIAASLRDLEEEEKRRSKSLFPPIDDDHPELRPSLPARRTQPPSAQPPVQDLIDLSPKDEKESPYVLRRVNTDSQAGMKDYRASVASFSSVKTAPPPPRKPAALRSSSGDSSSQQAPSKAPLPPKPRQTSSMAQNADRLSQQASVRTPASTGTVSRPPVAPKPNLQSQQSYAGMARDKLSLVYNSLPSATEYLSSRSQQDTPSNTEPSENALSMRRAPPPPPPPRRSMVAYPVAAASYVGTKANSAWQHAPPIPHRSTRPNQSQPYTTSSPREGLNRTNTSSTVGSTLGMNGGNGDGGGVYNKREMLWRQRWARAEQILAEKGVVLKSWRVGTDIVGEAERLIQRAEKERKSGNGNGNVSGRGR</sequence>
<dbReference type="EMBL" id="MU005572">
    <property type="protein sequence ID" value="KAF2689203.1"/>
    <property type="molecule type" value="Genomic_DNA"/>
</dbReference>
<keyword evidence="4" id="KW-1185">Reference proteome</keyword>
<feature type="region of interest" description="Disordered" evidence="1">
    <location>
        <begin position="605"/>
        <end position="630"/>
    </location>
</feature>
<evidence type="ECO:0000313" key="4">
    <source>
        <dbReference type="Proteomes" id="UP000799291"/>
    </source>
</evidence>
<feature type="compositionally biased region" description="Basic and acidic residues" evidence="1">
    <location>
        <begin position="684"/>
        <end position="700"/>
    </location>
</feature>
<feature type="region of interest" description="Disordered" evidence="1">
    <location>
        <begin position="1205"/>
        <end position="1244"/>
    </location>
</feature>
<dbReference type="SUPFAM" id="SSF56784">
    <property type="entry name" value="HAD-like"/>
    <property type="match status" value="1"/>
</dbReference>
<accession>A0A6G1JGD6</accession>
<evidence type="ECO:0000256" key="1">
    <source>
        <dbReference type="SAM" id="MobiDB-lite"/>
    </source>
</evidence>
<feature type="compositionally biased region" description="Low complexity" evidence="1">
    <location>
        <begin position="612"/>
        <end position="627"/>
    </location>
</feature>
<dbReference type="PROSITE" id="PS50330">
    <property type="entry name" value="UIM"/>
    <property type="match status" value="1"/>
</dbReference>
<feature type="compositionally biased region" description="Basic and acidic residues" evidence="1">
    <location>
        <begin position="656"/>
        <end position="665"/>
    </location>
</feature>
<dbReference type="Pfam" id="PF09949">
    <property type="entry name" value="APP1_cat"/>
    <property type="match status" value="1"/>
</dbReference>
<dbReference type="Pfam" id="PF00106">
    <property type="entry name" value="adh_short"/>
    <property type="match status" value="1"/>
</dbReference>
<feature type="region of interest" description="Disordered" evidence="1">
    <location>
        <begin position="1259"/>
        <end position="1313"/>
    </location>
</feature>
<dbReference type="Gene3D" id="6.10.140.100">
    <property type="match status" value="1"/>
</dbReference>
<feature type="compositionally biased region" description="Polar residues" evidence="1">
    <location>
        <begin position="1142"/>
        <end position="1169"/>
    </location>
</feature>
<protein>
    <recommendedName>
        <fullName evidence="2">Phosphatidate phosphatase APP1 catalytic domain-containing protein</fullName>
    </recommendedName>
</protein>
<evidence type="ECO:0000259" key="2">
    <source>
        <dbReference type="Pfam" id="PF09949"/>
    </source>
</evidence>
<dbReference type="PRINTS" id="PR00081">
    <property type="entry name" value="GDHRDH"/>
</dbReference>
<feature type="domain" description="Phosphatidate phosphatase APP1 catalytic" evidence="2">
    <location>
        <begin position="816"/>
        <end position="965"/>
    </location>
</feature>
<dbReference type="OrthoDB" id="2117591at2759"/>
<dbReference type="Gene3D" id="3.40.50.720">
    <property type="entry name" value="NAD(P)-binding Rossmann-like Domain"/>
    <property type="match status" value="1"/>
</dbReference>
<evidence type="ECO:0000313" key="3">
    <source>
        <dbReference type="EMBL" id="KAF2689203.1"/>
    </source>
</evidence>
<feature type="compositionally biased region" description="Low complexity" evidence="1">
    <location>
        <begin position="986"/>
        <end position="999"/>
    </location>
</feature>
<dbReference type="Proteomes" id="UP000799291">
    <property type="component" value="Unassembled WGS sequence"/>
</dbReference>
<feature type="region of interest" description="Disordered" evidence="1">
    <location>
        <begin position="656"/>
        <end position="714"/>
    </location>
</feature>
<feature type="region of interest" description="Disordered" evidence="1">
    <location>
        <begin position="524"/>
        <end position="548"/>
    </location>
</feature>
<feature type="compositionally biased region" description="Polar residues" evidence="1">
    <location>
        <begin position="1205"/>
        <end position="1226"/>
    </location>
</feature>
<dbReference type="InterPro" id="IPR002347">
    <property type="entry name" value="SDR_fam"/>
</dbReference>
<name>A0A6G1JGD6_9PLEO</name>
<dbReference type="InterPro" id="IPR052935">
    <property type="entry name" value="Mg2+_PAP"/>
</dbReference>
<dbReference type="GO" id="GO:0030479">
    <property type="term" value="C:actin cortical patch"/>
    <property type="evidence" value="ECO:0007669"/>
    <property type="project" value="TreeGrafter"/>
</dbReference>